<organism evidence="1">
    <name type="scientific">marine sediment metagenome</name>
    <dbReference type="NCBI Taxonomy" id="412755"/>
    <lineage>
        <taxon>unclassified sequences</taxon>
        <taxon>metagenomes</taxon>
        <taxon>ecological metagenomes</taxon>
    </lineage>
</organism>
<evidence type="ECO:0008006" key="2">
    <source>
        <dbReference type="Google" id="ProtNLM"/>
    </source>
</evidence>
<accession>A0A0F9AZ93</accession>
<comment type="caution">
    <text evidence="1">The sequence shown here is derived from an EMBL/GenBank/DDBJ whole genome shotgun (WGS) entry which is preliminary data.</text>
</comment>
<sequence length="225" mass="26335">MIDLEQLKRLYQEMYELTVGECAKCRLPYSCCSRHHCELAKEWAQEEWSMELPPFNDAEIPYLSNQGCVIEPYLRPMCTFHTCEICSLGFKKDDNKWTDRYFDLRHSIDELEFERMVCNSEEQELRLRLLKPVRGKLPVAIIKTGTAFVKAWHAYNKVKAVGRTYVIQPASYGKIGAAYTKVRDAYNKAVLAHYTEIETLHAEECPDCPWDGRTIFPTNYMRLAW</sequence>
<protein>
    <recommendedName>
        <fullName evidence="2">DUF3795 domain-containing protein</fullName>
    </recommendedName>
</protein>
<gene>
    <name evidence="1" type="ORF">LCGC14_2592070</name>
</gene>
<evidence type="ECO:0000313" key="1">
    <source>
        <dbReference type="EMBL" id="KKL06832.1"/>
    </source>
</evidence>
<dbReference type="AlphaFoldDB" id="A0A0F9AZ93"/>
<dbReference type="EMBL" id="LAZR01043538">
    <property type="protein sequence ID" value="KKL06832.1"/>
    <property type="molecule type" value="Genomic_DNA"/>
</dbReference>
<name>A0A0F9AZ93_9ZZZZ</name>
<reference evidence="1" key="1">
    <citation type="journal article" date="2015" name="Nature">
        <title>Complex archaea that bridge the gap between prokaryotes and eukaryotes.</title>
        <authorList>
            <person name="Spang A."/>
            <person name="Saw J.H."/>
            <person name="Jorgensen S.L."/>
            <person name="Zaremba-Niedzwiedzka K."/>
            <person name="Martijn J."/>
            <person name="Lind A.E."/>
            <person name="van Eijk R."/>
            <person name="Schleper C."/>
            <person name="Guy L."/>
            <person name="Ettema T.J."/>
        </authorList>
    </citation>
    <scope>NUCLEOTIDE SEQUENCE</scope>
</reference>
<proteinExistence type="predicted"/>